<proteinExistence type="predicted"/>
<dbReference type="PANTHER" id="PTHR13037">
    <property type="entry name" value="FORMIN"/>
    <property type="match status" value="1"/>
</dbReference>
<evidence type="ECO:0000256" key="1">
    <source>
        <dbReference type="ARBA" id="ARBA00022581"/>
    </source>
</evidence>
<feature type="region of interest" description="Disordered" evidence="2">
    <location>
        <begin position="151"/>
        <end position="173"/>
    </location>
</feature>
<feature type="region of interest" description="Disordered" evidence="2">
    <location>
        <begin position="790"/>
        <end position="819"/>
    </location>
</feature>
<dbReference type="OrthoDB" id="2535938at2759"/>
<evidence type="ECO:0000313" key="4">
    <source>
        <dbReference type="Proteomes" id="UP000320762"/>
    </source>
</evidence>
<reference evidence="3 4" key="1">
    <citation type="journal article" date="2019" name="New Phytol.">
        <title>Comparative genomics reveals unique wood-decay strategies and fruiting body development in the Schizophyllaceae.</title>
        <authorList>
            <person name="Almasi E."/>
            <person name="Sahu N."/>
            <person name="Krizsan K."/>
            <person name="Balint B."/>
            <person name="Kovacs G.M."/>
            <person name="Kiss B."/>
            <person name="Cseklye J."/>
            <person name="Drula E."/>
            <person name="Henrissat B."/>
            <person name="Nagy I."/>
            <person name="Chovatia M."/>
            <person name="Adam C."/>
            <person name="LaButti K."/>
            <person name="Lipzen A."/>
            <person name="Riley R."/>
            <person name="Grigoriev I.V."/>
            <person name="Nagy L.G."/>
        </authorList>
    </citation>
    <scope>NUCLEOTIDE SEQUENCE [LARGE SCALE GENOMIC DNA]</scope>
    <source>
        <strain evidence="3 4">NL-1724</strain>
    </source>
</reference>
<keyword evidence="4" id="KW-1185">Reference proteome</keyword>
<accession>A0A550C0W0</accession>
<name>A0A550C0W0_9AGAR</name>
<dbReference type="EMBL" id="VDMD01000036">
    <property type="protein sequence ID" value="TRM58442.1"/>
    <property type="molecule type" value="Genomic_DNA"/>
</dbReference>
<feature type="region of interest" description="Disordered" evidence="2">
    <location>
        <begin position="1162"/>
        <end position="1293"/>
    </location>
</feature>
<gene>
    <name evidence="3" type="ORF">BD626DRAFT_540043</name>
</gene>
<organism evidence="3 4">
    <name type="scientific">Schizophyllum amplum</name>
    <dbReference type="NCBI Taxonomy" id="97359"/>
    <lineage>
        <taxon>Eukaryota</taxon>
        <taxon>Fungi</taxon>
        <taxon>Dikarya</taxon>
        <taxon>Basidiomycota</taxon>
        <taxon>Agaricomycotina</taxon>
        <taxon>Agaricomycetes</taxon>
        <taxon>Agaricomycetidae</taxon>
        <taxon>Agaricales</taxon>
        <taxon>Schizophyllaceae</taxon>
        <taxon>Schizophyllum</taxon>
    </lineage>
</organism>
<protein>
    <submittedName>
        <fullName evidence="3">Uncharacterized protein</fullName>
    </submittedName>
</protein>
<feature type="region of interest" description="Disordered" evidence="2">
    <location>
        <begin position="17"/>
        <end position="45"/>
    </location>
</feature>
<feature type="region of interest" description="Disordered" evidence="2">
    <location>
        <begin position="1538"/>
        <end position="1656"/>
    </location>
</feature>
<feature type="region of interest" description="Disordered" evidence="2">
    <location>
        <begin position="60"/>
        <end position="102"/>
    </location>
</feature>
<feature type="compositionally biased region" description="Pro residues" evidence="2">
    <location>
        <begin position="81"/>
        <end position="101"/>
    </location>
</feature>
<feature type="compositionally biased region" description="Low complexity" evidence="2">
    <location>
        <begin position="243"/>
        <end position="253"/>
    </location>
</feature>
<feature type="region of interest" description="Disordered" evidence="2">
    <location>
        <begin position="240"/>
        <end position="280"/>
    </location>
</feature>
<sequence>MCENYINKGVQRRMCADADARQGGEWQPARKRHRPPPSASVRQRPPHAVALASAMPSVICPNPISSTTSHVHPARARRPSAPHPAAPPPAAPPPAAPPRQPEPMFLLSEEDAAAVEALLAKHVTQASADNDELAPILERMRRQRTFVARARSCEASSSGRDTIASTREGDAGPETFPAHDPVLVIQPHRPSPVPVVAHKIYDVDDDDGVLPAAAALPSPPPHEERLFIRISREQIQRAVSATNNSSGNSVVNDDGGDSAADPNIQWTPEHNRNGCAPKPSRARDRRYVFSEDLPHLPPGDEAYIHAIIKSLSVPISDAVDANLDGVLEFFRGDEFRGISAGADWGRATFQQLFLRCRQIGKKQFGLLFLEMINLIQLVARYSSLEYEYKAQHPDSDFVQMQAVQAYLDYDDPETDMGVKLSEADAKTRKAILVKRRDRLQRMIANGRRYAYLASGGTIYLLLLIAIKDLKTRLQDQTCISEVSGLLTSSAALTTTRLANEVYLDTVHRIRQGIIPSLNYIRRKLPMEFGAMVAPAYQQHYGLPAQIRSDDLLLSDKYFDSIPTLMLKGVPRNLTVWGIMREAVPTDVPVINMDFITQSGLLNKGATSTTSASAPPVIVGHLIPHGIKMPRQIWSNDQRTAAEHRITVPSVEELVDLMNKNFKKGVRMKDSSYVEVDRAAFDDTEVLLRGYRSVPGGISQALECLKPFIAMHFSTYKSMCHKVCSELFQWMADKIHERLPDVHEELVLMADIMLPPTPPIHSLALSSTSTSPPRLIVTLRIILGVHSSLSGTTKVSSSSRRNKKTTKKPKADGKKKKHGPVGWVIPSVEKVFRRHYDAWHTASNNGYAAVNKFYGNMCKLYFWHFVDGPDVDDPAIDYSDNAAVKDTDALAEDDDDVGEDPDLKTLEAWERKMVFKSPKDKEARAAKAKVLHTKISSWFRNTLKPMGKQGVMAVIEEAIGATNTITRPRRQRLDFFIQRNFFESKIRKHWDVEWTKRSASMSREEKKKEELKQRNAYCREWYDKQDDTVKTSVKRALDEAYESELAAFERNLDEKLRGEQEKNASTYAQHLQEAGTVLLPLVDYLARRFGMVVSIWMAGPVPNKGGQIECRSAHSGFTKDMAQLRLCEADVLGTSQIEDVIVKFARRCFTAEECEARAVVNDEDFPAPSTSSTSYRDKHIPRSRCYTSEPLPAESSCDEGRDSDSDVQGAGVDEDELPGMEDAPTSIPKPTDDEDMDAILASQPAPMVRDRRTPSPPTTPLPRRRRQQQDSMEVDNPALSMADTTPRRHPQPKKTVEVMISTPSKVDATVKTVPKPTPRPTAKRTPINRVALYDSDEEPSASPSTAAVTAPPTTAFTFTSAPGRTAGPFWDTTNHAALPAYMRSAFLGLRGGRQWGAVYHDCCSVLFDLEQAAGYPDRAKAIKPAPPPIIGKWIKAGSDWTTGHDSADISSMPNLFRNYWHRIHPSDRAWDEKRGAFHSTPLPPSMSTMTKRVGPKGLLLVLLLLFWWGQVVTSDVERKVWDDAVADVLMVFRHLLEGQSDPASPADRPIVSQKRKRGDNPQDHAGPSNSSIAPHAPVPSSQLADPESDSGSDDDRPPAKRPHIEQRASTRSRMPTSKAAASSLKVVRNLAQSQGPRAGNTAKKNKDTGKGKGKGRR</sequence>
<comment type="caution">
    <text evidence="3">The sequence shown here is derived from an EMBL/GenBank/DDBJ whole genome shotgun (WGS) entry which is preliminary data.</text>
</comment>
<keyword evidence="1" id="KW-0945">Host-virus interaction</keyword>
<evidence type="ECO:0000313" key="3">
    <source>
        <dbReference type="EMBL" id="TRM58442.1"/>
    </source>
</evidence>
<feature type="compositionally biased region" description="Basic residues" evidence="2">
    <location>
        <begin position="799"/>
        <end position="818"/>
    </location>
</feature>
<feature type="compositionally biased region" description="Polar residues" evidence="2">
    <location>
        <begin position="154"/>
        <end position="165"/>
    </location>
</feature>
<dbReference type="STRING" id="97359.A0A550C0W0"/>
<dbReference type="PANTHER" id="PTHR13037:SF24">
    <property type="entry name" value="POLYCOMB PROTEIN PCL-RELATED"/>
    <property type="match status" value="1"/>
</dbReference>
<dbReference type="Proteomes" id="UP000320762">
    <property type="component" value="Unassembled WGS sequence"/>
</dbReference>
<evidence type="ECO:0000256" key="2">
    <source>
        <dbReference type="SAM" id="MobiDB-lite"/>
    </source>
</evidence>
<feature type="compositionally biased region" description="Basic and acidic residues" evidence="2">
    <location>
        <begin position="1592"/>
        <end position="1607"/>
    </location>
</feature>